<name>A0A2I1CBA5_ASPN1</name>
<evidence type="ECO:0000313" key="1">
    <source>
        <dbReference type="EMBL" id="PKX94917.1"/>
    </source>
</evidence>
<dbReference type="RefSeq" id="XP_024683512.1">
    <property type="nucleotide sequence ID" value="XM_024826844.1"/>
</dbReference>
<keyword evidence="2" id="KW-1185">Reference proteome</keyword>
<gene>
    <name evidence="1" type="ORF">P174DRAFT_439598</name>
</gene>
<reference evidence="2" key="1">
    <citation type="journal article" date="2018" name="Proc. Natl. Acad. Sci. U.S.A.">
        <title>Linking secondary metabolites to gene clusters through genome sequencing of six diverse Aspergillus species.</title>
        <authorList>
            <person name="Kaerboelling I."/>
            <person name="Vesth T.C."/>
            <person name="Frisvad J.C."/>
            <person name="Nybo J.L."/>
            <person name="Theobald S."/>
            <person name="Kuo A."/>
            <person name="Bowyer P."/>
            <person name="Matsuda Y."/>
            <person name="Mondo S."/>
            <person name="Lyhne E.K."/>
            <person name="Kogle M.E."/>
            <person name="Clum A."/>
            <person name="Lipzen A."/>
            <person name="Salamov A."/>
            <person name="Ngan C.Y."/>
            <person name="Daum C."/>
            <person name="Chiniquy J."/>
            <person name="Barry K."/>
            <person name="LaButti K."/>
            <person name="Haridas S."/>
            <person name="Simmons B.A."/>
            <person name="Magnuson J.K."/>
            <person name="Mortensen U.H."/>
            <person name="Larsen T.O."/>
            <person name="Grigoriev I.V."/>
            <person name="Baker S.E."/>
            <person name="Andersen M.R."/>
        </authorList>
    </citation>
    <scope>NUCLEOTIDE SEQUENCE [LARGE SCALE GENOMIC DNA]</scope>
    <source>
        <strain evidence="2">IBT 16806</strain>
    </source>
</reference>
<dbReference type="EMBL" id="MSZS01000003">
    <property type="protein sequence ID" value="PKX94917.1"/>
    <property type="molecule type" value="Genomic_DNA"/>
</dbReference>
<dbReference type="VEuPathDB" id="FungiDB:P174DRAFT_439598"/>
<evidence type="ECO:0000313" key="2">
    <source>
        <dbReference type="Proteomes" id="UP000234474"/>
    </source>
</evidence>
<organism evidence="1 2">
    <name type="scientific">Aspergillus novofumigatus (strain IBT 16806)</name>
    <dbReference type="NCBI Taxonomy" id="1392255"/>
    <lineage>
        <taxon>Eukaryota</taxon>
        <taxon>Fungi</taxon>
        <taxon>Dikarya</taxon>
        <taxon>Ascomycota</taxon>
        <taxon>Pezizomycotina</taxon>
        <taxon>Eurotiomycetes</taxon>
        <taxon>Eurotiomycetidae</taxon>
        <taxon>Eurotiales</taxon>
        <taxon>Aspergillaceae</taxon>
        <taxon>Aspergillus</taxon>
        <taxon>Aspergillus subgen. Fumigati</taxon>
    </lineage>
</organism>
<dbReference type="AlphaFoldDB" id="A0A2I1CBA5"/>
<dbReference type="Proteomes" id="UP000234474">
    <property type="component" value="Unassembled WGS sequence"/>
</dbReference>
<comment type="caution">
    <text evidence="1">The sequence shown here is derived from an EMBL/GenBank/DDBJ whole genome shotgun (WGS) entry which is preliminary data.</text>
</comment>
<dbReference type="GeneID" id="36534169"/>
<proteinExistence type="predicted"/>
<accession>A0A2I1CBA5</accession>
<protein>
    <submittedName>
        <fullName evidence="1">Uncharacterized protein</fullName>
    </submittedName>
</protein>
<sequence>MSSHRAEATLKVRLAAPFISHLLSVLANCAIFDLYPPTEILNHWENISGSPDPSFPSNTQETFFELHEYPVHR</sequence>